<comment type="caution">
    <text evidence="6">The sequence shown here is derived from an EMBL/GenBank/DDBJ whole genome shotgun (WGS) entry which is preliminary data.</text>
</comment>
<dbReference type="SMART" id="SM00184">
    <property type="entry name" value="RING"/>
    <property type="match status" value="1"/>
</dbReference>
<dbReference type="PANTHER" id="PTHR47094">
    <property type="entry name" value="ELFLESS, ISOFORM B"/>
    <property type="match status" value="1"/>
</dbReference>
<dbReference type="GO" id="GO:0032183">
    <property type="term" value="F:SUMO binding"/>
    <property type="evidence" value="ECO:0007669"/>
    <property type="project" value="TreeGrafter"/>
</dbReference>
<dbReference type="PROSITE" id="PS50089">
    <property type="entry name" value="ZF_RING_2"/>
    <property type="match status" value="1"/>
</dbReference>
<keyword evidence="1" id="KW-0479">Metal-binding</keyword>
<dbReference type="EMBL" id="CAMGYJ010000006">
    <property type="protein sequence ID" value="CAI0436818.1"/>
    <property type="molecule type" value="Genomic_DNA"/>
</dbReference>
<keyword evidence="2 4" id="KW-0863">Zinc-finger</keyword>
<dbReference type="GO" id="GO:0033768">
    <property type="term" value="C:SUMO-targeted ubiquitin ligase complex"/>
    <property type="evidence" value="ECO:0007669"/>
    <property type="project" value="TreeGrafter"/>
</dbReference>
<dbReference type="GO" id="GO:0006511">
    <property type="term" value="P:ubiquitin-dependent protein catabolic process"/>
    <property type="evidence" value="ECO:0007669"/>
    <property type="project" value="TreeGrafter"/>
</dbReference>
<dbReference type="GO" id="GO:0140082">
    <property type="term" value="F:SUMO-ubiquitin ligase activity"/>
    <property type="evidence" value="ECO:0007669"/>
    <property type="project" value="TreeGrafter"/>
</dbReference>
<evidence type="ECO:0000313" key="6">
    <source>
        <dbReference type="EMBL" id="CAI0436818.1"/>
    </source>
</evidence>
<dbReference type="Pfam" id="PF13923">
    <property type="entry name" value="zf-C3HC4_2"/>
    <property type="match status" value="1"/>
</dbReference>
<gene>
    <name evidence="6" type="ORF">LITE_LOCUS25231</name>
</gene>
<evidence type="ECO:0000259" key="5">
    <source>
        <dbReference type="PROSITE" id="PS50089"/>
    </source>
</evidence>
<evidence type="ECO:0000256" key="3">
    <source>
        <dbReference type="ARBA" id="ARBA00022833"/>
    </source>
</evidence>
<keyword evidence="3" id="KW-0862">Zinc</keyword>
<protein>
    <recommendedName>
        <fullName evidence="5">RING-type domain-containing protein</fullName>
    </recommendedName>
</protein>
<dbReference type="GO" id="GO:0008270">
    <property type="term" value="F:zinc ion binding"/>
    <property type="evidence" value="ECO:0007669"/>
    <property type="project" value="UniProtKB-KW"/>
</dbReference>
<dbReference type="GO" id="GO:0061630">
    <property type="term" value="F:ubiquitin protein ligase activity"/>
    <property type="evidence" value="ECO:0007669"/>
    <property type="project" value="InterPro"/>
</dbReference>
<name>A0AAV0LRY9_9ROSI</name>
<dbReference type="InterPro" id="IPR049627">
    <property type="entry name" value="SLX8"/>
</dbReference>
<dbReference type="InterPro" id="IPR017907">
    <property type="entry name" value="Znf_RING_CS"/>
</dbReference>
<evidence type="ECO:0000256" key="2">
    <source>
        <dbReference type="ARBA" id="ARBA00022771"/>
    </source>
</evidence>
<dbReference type="PANTHER" id="PTHR47094:SF1">
    <property type="entry name" value="RING-TYPE E3 UBIQUITIN TRANSFERASE"/>
    <property type="match status" value="1"/>
</dbReference>
<dbReference type="PROSITE" id="PS00518">
    <property type="entry name" value="ZF_RING_1"/>
    <property type="match status" value="1"/>
</dbReference>
<sequence length="201" mass="22419">MTRYWRRGWVPDLNHLPPVDEPVLDGLIGFSVLPDSGAHSGGFTRRRSGYVEFSDDEIAVISPRTFAQAKCNVTRNNVRRLHDVLGEAAPSFFDAETTMCGHCKRKMPEGDSELLLQSGISNKKAKNVQEAICPVPPPNESIFSCPVCMSDLVEPTSTKCGHIFCKECLRKSLASSNKKCPTCRQKVGRRGFFRVYLPTRN</sequence>
<dbReference type="SUPFAM" id="SSF57850">
    <property type="entry name" value="RING/U-box"/>
    <property type="match status" value="1"/>
</dbReference>
<evidence type="ECO:0000313" key="7">
    <source>
        <dbReference type="Proteomes" id="UP001154282"/>
    </source>
</evidence>
<dbReference type="Proteomes" id="UP001154282">
    <property type="component" value="Unassembled WGS sequence"/>
</dbReference>
<accession>A0AAV0LRY9</accession>
<reference evidence="6" key="1">
    <citation type="submission" date="2022-08" db="EMBL/GenBank/DDBJ databases">
        <authorList>
            <person name="Gutierrez-Valencia J."/>
        </authorList>
    </citation>
    <scope>NUCLEOTIDE SEQUENCE</scope>
</reference>
<keyword evidence="7" id="KW-1185">Reference proteome</keyword>
<dbReference type="AlphaFoldDB" id="A0AAV0LRY9"/>
<evidence type="ECO:0000256" key="4">
    <source>
        <dbReference type="PROSITE-ProRule" id="PRU00175"/>
    </source>
</evidence>
<evidence type="ECO:0000256" key="1">
    <source>
        <dbReference type="ARBA" id="ARBA00022723"/>
    </source>
</evidence>
<feature type="domain" description="RING-type" evidence="5">
    <location>
        <begin position="145"/>
        <end position="184"/>
    </location>
</feature>
<proteinExistence type="predicted"/>
<organism evidence="6 7">
    <name type="scientific">Linum tenue</name>
    <dbReference type="NCBI Taxonomy" id="586396"/>
    <lineage>
        <taxon>Eukaryota</taxon>
        <taxon>Viridiplantae</taxon>
        <taxon>Streptophyta</taxon>
        <taxon>Embryophyta</taxon>
        <taxon>Tracheophyta</taxon>
        <taxon>Spermatophyta</taxon>
        <taxon>Magnoliopsida</taxon>
        <taxon>eudicotyledons</taxon>
        <taxon>Gunneridae</taxon>
        <taxon>Pentapetalae</taxon>
        <taxon>rosids</taxon>
        <taxon>fabids</taxon>
        <taxon>Malpighiales</taxon>
        <taxon>Linaceae</taxon>
        <taxon>Linum</taxon>
    </lineage>
</organism>
<dbReference type="Gene3D" id="3.30.40.10">
    <property type="entry name" value="Zinc/RING finger domain, C3HC4 (zinc finger)"/>
    <property type="match status" value="1"/>
</dbReference>
<dbReference type="InterPro" id="IPR001841">
    <property type="entry name" value="Znf_RING"/>
</dbReference>
<dbReference type="InterPro" id="IPR013083">
    <property type="entry name" value="Znf_RING/FYVE/PHD"/>
</dbReference>